<dbReference type="SUPFAM" id="SSF51604">
    <property type="entry name" value="Enolase C-terminal domain-like"/>
    <property type="match status" value="1"/>
</dbReference>
<comment type="cofactor">
    <cofactor evidence="6 7">
        <name>Mg(2+)</name>
        <dbReference type="ChEBI" id="CHEBI:18420"/>
    </cofactor>
    <text evidence="6 7">Binds 1 Mg(2+) ion per subunit.</text>
</comment>
<organism evidence="10 11">
    <name type="scientific">Micromonospora coxensis</name>
    <dbReference type="NCBI Taxonomy" id="356852"/>
    <lineage>
        <taxon>Bacteria</taxon>
        <taxon>Bacillati</taxon>
        <taxon>Actinomycetota</taxon>
        <taxon>Actinomycetes</taxon>
        <taxon>Micromonosporales</taxon>
        <taxon>Micromonosporaceae</taxon>
        <taxon>Micromonospora</taxon>
    </lineage>
</organism>
<dbReference type="InterPro" id="IPR036849">
    <property type="entry name" value="Enolase-like_C_sf"/>
</dbReference>
<dbReference type="Gene3D" id="3.20.20.120">
    <property type="entry name" value="Enolase-like C-terminal domain"/>
    <property type="match status" value="1"/>
</dbReference>
<evidence type="ECO:0000256" key="3">
    <source>
        <dbReference type="ARBA" id="ARBA00022842"/>
    </source>
</evidence>
<evidence type="ECO:0000256" key="4">
    <source>
        <dbReference type="ARBA" id="ARBA00023235"/>
    </source>
</evidence>
<feature type="binding site" evidence="6">
    <location>
        <position position="181"/>
    </location>
    <ligand>
        <name>Mg(2+)</name>
        <dbReference type="ChEBI" id="CHEBI:18420"/>
    </ligand>
</feature>
<dbReference type="EMBL" id="LT607753">
    <property type="protein sequence ID" value="SCG44159.1"/>
    <property type="molecule type" value="Genomic_DNA"/>
</dbReference>
<dbReference type="InterPro" id="IPR013342">
    <property type="entry name" value="Mandelate_racemase_C"/>
</dbReference>
<dbReference type="SFLD" id="SFLDG00180">
    <property type="entry name" value="muconate_cycloisomerase"/>
    <property type="match status" value="1"/>
</dbReference>
<evidence type="ECO:0000256" key="1">
    <source>
        <dbReference type="ARBA" id="ARBA00008031"/>
    </source>
</evidence>
<evidence type="ECO:0000313" key="11">
    <source>
        <dbReference type="Proteomes" id="UP000198215"/>
    </source>
</evidence>
<dbReference type="Gene3D" id="3.30.390.10">
    <property type="entry name" value="Enolase-like, N-terminal domain"/>
    <property type="match status" value="1"/>
</dbReference>
<dbReference type="Pfam" id="PF13378">
    <property type="entry name" value="MR_MLE_C"/>
    <property type="match status" value="1"/>
</dbReference>
<dbReference type="InterPro" id="IPR013341">
    <property type="entry name" value="Mandelate_racemase_N_dom"/>
</dbReference>
<evidence type="ECO:0000256" key="8">
    <source>
        <dbReference type="SAM" id="MobiDB-lite"/>
    </source>
</evidence>
<dbReference type="SUPFAM" id="SSF54826">
    <property type="entry name" value="Enolase N-terminal domain-like"/>
    <property type="match status" value="1"/>
</dbReference>
<dbReference type="Pfam" id="PF02746">
    <property type="entry name" value="MR_MLE_N"/>
    <property type="match status" value="1"/>
</dbReference>
<reference evidence="11" key="1">
    <citation type="submission" date="2016-06" db="EMBL/GenBank/DDBJ databases">
        <authorList>
            <person name="Varghese N."/>
            <person name="Submissions Spin"/>
        </authorList>
    </citation>
    <scope>NUCLEOTIDE SEQUENCE [LARGE SCALE GENOMIC DNA]</scope>
    <source>
        <strain evidence="11">DSM 45161</strain>
    </source>
</reference>
<evidence type="ECO:0000256" key="6">
    <source>
        <dbReference type="PIRSR" id="PIRSR634603-3"/>
    </source>
</evidence>
<feature type="binding site" evidence="6">
    <location>
        <position position="232"/>
    </location>
    <ligand>
        <name>Mg(2+)</name>
        <dbReference type="ChEBI" id="CHEBI:18420"/>
    </ligand>
</feature>
<protein>
    <recommendedName>
        <fullName evidence="7">Dipeptide epimerase</fullName>
        <ecNumber evidence="7">5.1.1.-</ecNumber>
    </recommendedName>
</protein>
<dbReference type="InterPro" id="IPR029017">
    <property type="entry name" value="Enolase-like_N"/>
</dbReference>
<feature type="binding site" evidence="6">
    <location>
        <position position="207"/>
    </location>
    <ligand>
        <name>Mg(2+)</name>
        <dbReference type="ChEBI" id="CHEBI:18420"/>
    </ligand>
</feature>
<dbReference type="SFLD" id="SFLDS00001">
    <property type="entry name" value="Enolase"/>
    <property type="match status" value="1"/>
</dbReference>
<feature type="domain" description="Mandelate racemase/muconate lactonizing enzyme C-terminal" evidence="9">
    <location>
        <begin position="135"/>
        <end position="228"/>
    </location>
</feature>
<feature type="region of interest" description="Disordered" evidence="8">
    <location>
        <begin position="330"/>
        <end position="349"/>
    </location>
</feature>
<evidence type="ECO:0000256" key="7">
    <source>
        <dbReference type="RuleBase" id="RU366006"/>
    </source>
</evidence>
<feature type="active site" description="Proton acceptor; specific for (S)-substrate epimerization" evidence="5">
    <location>
        <position position="254"/>
    </location>
</feature>
<gene>
    <name evidence="10" type="ORF">GA0070614_1179</name>
</gene>
<dbReference type="RefSeq" id="WP_088979251.1">
    <property type="nucleotide sequence ID" value="NZ_LT607753.1"/>
</dbReference>
<keyword evidence="4 7" id="KW-0413">Isomerase</keyword>
<dbReference type="GO" id="GO:0046872">
    <property type="term" value="F:metal ion binding"/>
    <property type="evidence" value="ECO:0007669"/>
    <property type="project" value="UniProtKB-KW"/>
</dbReference>
<dbReference type="PANTHER" id="PTHR48080">
    <property type="entry name" value="D-GALACTONATE DEHYDRATASE-RELATED"/>
    <property type="match status" value="1"/>
</dbReference>
<dbReference type="InterPro" id="IPR034593">
    <property type="entry name" value="DgoD-like"/>
</dbReference>
<feature type="active site" description="Proton acceptor; specific for (R)-substrate epimerization" evidence="5">
    <location>
        <position position="156"/>
    </location>
</feature>
<dbReference type="GO" id="GO:0016855">
    <property type="term" value="F:racemase and epimerase activity, acting on amino acids and derivatives"/>
    <property type="evidence" value="ECO:0007669"/>
    <property type="project" value="UniProtKB-UniRule"/>
</dbReference>
<accession>A0A1C5HDN3</accession>
<dbReference type="InterPro" id="IPR029065">
    <property type="entry name" value="Enolase_C-like"/>
</dbReference>
<dbReference type="InterPro" id="IPR034603">
    <property type="entry name" value="Dipeptide_epimerase"/>
</dbReference>
<dbReference type="OrthoDB" id="5241672at2"/>
<evidence type="ECO:0000313" key="10">
    <source>
        <dbReference type="EMBL" id="SCG44159.1"/>
    </source>
</evidence>
<evidence type="ECO:0000259" key="9">
    <source>
        <dbReference type="SMART" id="SM00922"/>
    </source>
</evidence>
<dbReference type="AlphaFoldDB" id="A0A1C5HDN3"/>
<dbReference type="PANTHER" id="PTHR48080:SF3">
    <property type="entry name" value="ENOLASE SUPERFAMILY MEMBER DDB_G0284701"/>
    <property type="match status" value="1"/>
</dbReference>
<sequence>MELTWRSYPLVLREPLRISRSSMAGRDAVQVTVDHDGTSGHGELVTSTYQRLDLTTAVTALAGVAGRIADYPDPETLLADPSTPAGAVPPGVRAALDAAVHDLVARRAGVPVHRLLGLPDGTPVGTAYTLGLVPPDAAAATARRLVAAGFTTLKVKAGDADDLDRVAAVRAAAPRARLLLDPNGGWSAEQTLRLLEAMTAHRVDAVEQPVPPGDPDRLAWIAARTPVPVVADEDAATVSDVRRLAGAVAGVNIKLAKCGGITAAREIIDVATGYDMDVMLGCLVTSSLGIAPAVHLTGRARWVDLDGHLLLADDPWTGLGGHDGTLRLAGTPGLGVTPTGAGDPAGAPR</sequence>
<evidence type="ECO:0000256" key="5">
    <source>
        <dbReference type="PIRSR" id="PIRSR634603-1"/>
    </source>
</evidence>
<dbReference type="EC" id="5.1.1.-" evidence="7"/>
<dbReference type="Proteomes" id="UP000198215">
    <property type="component" value="Chromosome I"/>
</dbReference>
<keyword evidence="3 6" id="KW-0460">Magnesium</keyword>
<name>A0A1C5HDN3_9ACTN</name>
<proteinExistence type="inferred from homology"/>
<keyword evidence="2 6" id="KW-0479">Metal-binding</keyword>
<evidence type="ECO:0000256" key="2">
    <source>
        <dbReference type="ARBA" id="ARBA00022723"/>
    </source>
</evidence>
<keyword evidence="11" id="KW-1185">Reference proteome</keyword>
<dbReference type="SMART" id="SM00922">
    <property type="entry name" value="MR_MLE"/>
    <property type="match status" value="1"/>
</dbReference>
<comment type="similarity">
    <text evidence="1 7">Belongs to the mandelate racemase/muconate lactonizing enzyme family.</text>
</comment>
<dbReference type="CDD" id="cd03319">
    <property type="entry name" value="L-Ala-DL-Glu_epimerase"/>
    <property type="match status" value="1"/>
</dbReference>